<accession>A0A327X9F6</accession>
<evidence type="ECO:0000313" key="3">
    <source>
        <dbReference type="Proteomes" id="UP000248790"/>
    </source>
</evidence>
<dbReference type="OrthoDB" id="9806009at2"/>
<evidence type="ECO:0000259" key="1">
    <source>
        <dbReference type="Pfam" id="PF18962"/>
    </source>
</evidence>
<dbReference type="Pfam" id="PF18962">
    <property type="entry name" value="Por_Secre_tail"/>
    <property type="match status" value="1"/>
</dbReference>
<dbReference type="InterPro" id="IPR026444">
    <property type="entry name" value="Secre_tail"/>
</dbReference>
<name>A0A327X9F6_LARAB</name>
<protein>
    <submittedName>
        <fullName evidence="2">Putative secreted protein (Por secretion system target)</fullName>
    </submittedName>
</protein>
<keyword evidence="3" id="KW-1185">Reference proteome</keyword>
<dbReference type="Proteomes" id="UP000248790">
    <property type="component" value="Unassembled WGS sequence"/>
</dbReference>
<evidence type="ECO:0000313" key="2">
    <source>
        <dbReference type="EMBL" id="RAK02888.1"/>
    </source>
</evidence>
<comment type="caution">
    <text evidence="2">The sequence shown here is derived from an EMBL/GenBank/DDBJ whole genome shotgun (WGS) entry which is preliminary data.</text>
</comment>
<dbReference type="EMBL" id="QLMC01000001">
    <property type="protein sequence ID" value="RAK02888.1"/>
    <property type="molecule type" value="Genomic_DNA"/>
</dbReference>
<gene>
    <name evidence="2" type="ORF">LX87_01009</name>
</gene>
<dbReference type="RefSeq" id="WP_111627047.1">
    <property type="nucleotide sequence ID" value="NZ_QLMC01000001.1"/>
</dbReference>
<reference evidence="2 3" key="1">
    <citation type="submission" date="2018-06" db="EMBL/GenBank/DDBJ databases">
        <title>Genomic Encyclopedia of Archaeal and Bacterial Type Strains, Phase II (KMG-II): from individual species to whole genera.</title>
        <authorList>
            <person name="Goeker M."/>
        </authorList>
    </citation>
    <scope>NUCLEOTIDE SEQUENCE [LARGE SCALE GENOMIC DNA]</scope>
    <source>
        <strain evidence="2 3">DSM 21851</strain>
    </source>
</reference>
<proteinExistence type="predicted"/>
<dbReference type="NCBIfam" id="TIGR04183">
    <property type="entry name" value="Por_Secre_tail"/>
    <property type="match status" value="1"/>
</dbReference>
<organism evidence="2 3">
    <name type="scientific">Larkinella arboricola</name>
    <dbReference type="NCBI Taxonomy" id="643671"/>
    <lineage>
        <taxon>Bacteria</taxon>
        <taxon>Pseudomonadati</taxon>
        <taxon>Bacteroidota</taxon>
        <taxon>Cytophagia</taxon>
        <taxon>Cytophagales</taxon>
        <taxon>Spirosomataceae</taxon>
        <taxon>Larkinella</taxon>
    </lineage>
</organism>
<feature type="domain" description="Secretion system C-terminal sorting" evidence="1">
    <location>
        <begin position="74"/>
        <end position="139"/>
    </location>
</feature>
<sequence>MEDAPPYALFKDDGNGHYRTWKPVLGPYTLTATPYPGKDGTGSAGIPLTVSFQFVDSSPAARLSADTEPGCVQVFPNPFRESFQLKGRGQVASKRPVALYDLSGRKVLELSDVQDEQSIDLGPTLASGMYLLQVGQGKAARRYRLVKSK</sequence>
<dbReference type="AlphaFoldDB" id="A0A327X9F6"/>